<reference evidence="1 2" key="1">
    <citation type="submission" date="2018-05" db="EMBL/GenBank/DDBJ databases">
        <title>Draft genome sequence of Rhodanobacter denitrificans Yn1 isolated from gold copper mine.</title>
        <authorList>
            <person name="Yang N."/>
            <person name="Mazhar H.S."/>
            <person name="Rensing C."/>
        </authorList>
    </citation>
    <scope>NUCLEOTIDE SEQUENCE [LARGE SCALE GENOMIC DNA]</scope>
    <source>
        <strain evidence="1 2">Yn1</strain>
    </source>
</reference>
<accession>A0A368KCD6</accession>
<protein>
    <recommendedName>
        <fullName evidence="3">DUF4261 domain-containing protein</fullName>
    </recommendedName>
</protein>
<dbReference type="EMBL" id="QFWQ01000006">
    <property type="protein sequence ID" value="RCS29564.1"/>
    <property type="molecule type" value="Genomic_DNA"/>
</dbReference>
<gene>
    <name evidence="1" type="ORF">DEO45_10385</name>
</gene>
<evidence type="ECO:0008006" key="3">
    <source>
        <dbReference type="Google" id="ProtNLM"/>
    </source>
</evidence>
<dbReference type="RefSeq" id="WP_114343242.1">
    <property type="nucleotide sequence ID" value="NZ_QFWQ01000006.1"/>
</dbReference>
<dbReference type="OrthoDB" id="8200265at2"/>
<dbReference type="AlphaFoldDB" id="A0A368KCD6"/>
<evidence type="ECO:0000313" key="2">
    <source>
        <dbReference type="Proteomes" id="UP000252387"/>
    </source>
</evidence>
<comment type="caution">
    <text evidence="1">The sequence shown here is derived from an EMBL/GenBank/DDBJ whole genome shotgun (WGS) entry which is preliminary data.</text>
</comment>
<sequence length="256" mass="28480">MSEATPPASWPRPYWQPGEDEAVLQFYVFGKFEPELLIPSPRYGSPGLPAGVGIQRFQNAVLRQWEGYPLNGELGRLIREDTPGAYEEARIAPEVLVVRGVLKDGASLDYLRDTLGVLAGMLDVGGTAILDPQILTLFDADHWRRHYLVRDGAPPRHHVLILRSGEEAADRSWIHTRGMRKFGRPDLSLRHVPERDIDRAGVLCEKLVELLSLGAHFNAGQQLDVDGIPGGLVAQPGGSLDDPEFNNTHVEFRWPE</sequence>
<proteinExistence type="predicted"/>
<name>A0A368KCD6_9GAMM</name>
<dbReference type="Proteomes" id="UP000252387">
    <property type="component" value="Unassembled WGS sequence"/>
</dbReference>
<organism evidence="1 2">
    <name type="scientific">Rhodanobacter denitrificans</name>
    <dbReference type="NCBI Taxonomy" id="666685"/>
    <lineage>
        <taxon>Bacteria</taxon>
        <taxon>Pseudomonadati</taxon>
        <taxon>Pseudomonadota</taxon>
        <taxon>Gammaproteobacteria</taxon>
        <taxon>Lysobacterales</taxon>
        <taxon>Rhodanobacteraceae</taxon>
        <taxon>Rhodanobacter</taxon>
    </lineage>
</organism>
<keyword evidence="2" id="KW-1185">Reference proteome</keyword>
<evidence type="ECO:0000313" key="1">
    <source>
        <dbReference type="EMBL" id="RCS29564.1"/>
    </source>
</evidence>